<dbReference type="PANTHER" id="PTHR34948:SF2">
    <property type="entry name" value="TRIPHOSPHATE TUNNEL METALLOENZYME 3"/>
    <property type="match status" value="1"/>
</dbReference>
<dbReference type="InterPro" id="IPR023577">
    <property type="entry name" value="CYTH_domain"/>
</dbReference>
<dbReference type="SMART" id="SM01118">
    <property type="entry name" value="CYTH"/>
    <property type="match status" value="1"/>
</dbReference>
<dbReference type="PANTHER" id="PTHR34948">
    <property type="entry name" value="OS08G0299200 PROTEIN"/>
    <property type="match status" value="1"/>
</dbReference>
<dbReference type="Gene3D" id="2.40.320.10">
    <property type="entry name" value="Hypothetical Protein Pfu-838710-001"/>
    <property type="match status" value="1"/>
</dbReference>
<keyword evidence="3" id="KW-1185">Reference proteome</keyword>
<comment type="caution">
    <text evidence="2">The sequence shown here is derived from an EMBL/GenBank/DDBJ whole genome shotgun (WGS) entry which is preliminary data.</text>
</comment>
<dbReference type="RefSeq" id="WP_117313831.1">
    <property type="nucleotide sequence ID" value="NZ_JBHRUJ010000014.1"/>
</dbReference>
<organism evidence="2 3">
    <name type="scientific">Planomicrobium okeanokoites</name>
    <name type="common">Planococcus okeanokoites</name>
    <name type="synonym">Flavobacterium okeanokoites</name>
    <dbReference type="NCBI Taxonomy" id="244"/>
    <lineage>
        <taxon>Bacteria</taxon>
        <taxon>Bacillati</taxon>
        <taxon>Bacillota</taxon>
        <taxon>Bacilli</taxon>
        <taxon>Bacillales</taxon>
        <taxon>Caryophanaceae</taxon>
        <taxon>Planomicrobium</taxon>
    </lineage>
</organism>
<accession>A0ABV7KNN8</accession>
<proteinExistence type="predicted"/>
<gene>
    <name evidence="2" type="ORF">ACFOEJ_07985</name>
</gene>
<evidence type="ECO:0000259" key="1">
    <source>
        <dbReference type="PROSITE" id="PS51707"/>
    </source>
</evidence>
<dbReference type="EMBL" id="JBHRUJ010000014">
    <property type="protein sequence ID" value="MFC3211004.1"/>
    <property type="molecule type" value="Genomic_DNA"/>
</dbReference>
<dbReference type="SUPFAM" id="SSF55154">
    <property type="entry name" value="CYTH-like phosphatases"/>
    <property type="match status" value="1"/>
</dbReference>
<evidence type="ECO:0000313" key="3">
    <source>
        <dbReference type="Proteomes" id="UP001595625"/>
    </source>
</evidence>
<dbReference type="PROSITE" id="PS51707">
    <property type="entry name" value="CYTH"/>
    <property type="match status" value="1"/>
</dbReference>
<dbReference type="CDD" id="cd07762">
    <property type="entry name" value="CYTH-like_Pase_1"/>
    <property type="match status" value="1"/>
</dbReference>
<sequence length="192" mass="22457">MTKELEIEFKNLLTRKEYINLLERFGYKEHDAVTQTNHYFDTADYTLRNQKSALRIREKGQQMECTLKTPAENGYYEITDKLDPPQARDIIENRGFAASEVKEALAEMDVFPENLIRLGSLTTHRIEFPYKKGLLVLDHSEYHGTEDFELEYEVEDYDTGKQIFKDLLDDACIPARSTDKKIARFMSSAKKR</sequence>
<name>A0ABV7KNN8_PLAOK</name>
<dbReference type="Proteomes" id="UP001595625">
    <property type="component" value="Unassembled WGS sequence"/>
</dbReference>
<dbReference type="InterPro" id="IPR009195">
    <property type="entry name" value="Uncharacterised_YjbK"/>
</dbReference>
<feature type="domain" description="CYTH" evidence="1">
    <location>
        <begin position="4"/>
        <end position="192"/>
    </location>
</feature>
<protein>
    <submittedName>
        <fullName evidence="2">CYTH domain-containing protein</fullName>
    </submittedName>
</protein>
<dbReference type="Pfam" id="PF01928">
    <property type="entry name" value="CYTH"/>
    <property type="match status" value="1"/>
</dbReference>
<evidence type="ECO:0000313" key="2">
    <source>
        <dbReference type="EMBL" id="MFC3211004.1"/>
    </source>
</evidence>
<dbReference type="InterPro" id="IPR033469">
    <property type="entry name" value="CYTH-like_dom_sf"/>
</dbReference>
<dbReference type="PIRSF" id="PIRSF012526">
    <property type="entry name" value="CYTH_UCP012526"/>
    <property type="match status" value="1"/>
</dbReference>
<reference evidence="3" key="1">
    <citation type="journal article" date="2019" name="Int. J. Syst. Evol. Microbiol.">
        <title>The Global Catalogue of Microorganisms (GCM) 10K type strain sequencing project: providing services to taxonomists for standard genome sequencing and annotation.</title>
        <authorList>
            <consortium name="The Broad Institute Genomics Platform"/>
            <consortium name="The Broad Institute Genome Sequencing Center for Infectious Disease"/>
            <person name="Wu L."/>
            <person name="Ma J."/>
        </authorList>
    </citation>
    <scope>NUCLEOTIDE SEQUENCE [LARGE SCALE GENOMIC DNA]</scope>
    <source>
        <strain evidence="3">CCM 320</strain>
    </source>
</reference>